<keyword evidence="11 13" id="KW-0472">Membrane</keyword>
<dbReference type="OrthoDB" id="3784at2759"/>
<evidence type="ECO:0000313" key="15">
    <source>
        <dbReference type="EMBL" id="TFL02070.1"/>
    </source>
</evidence>
<feature type="domain" description="Glycosyltransferase 2-like" evidence="14">
    <location>
        <begin position="99"/>
        <end position="228"/>
    </location>
</feature>
<dbReference type="EC" id="2.4.1.117" evidence="4"/>
<keyword evidence="6 15" id="KW-0808">Transferase</keyword>
<feature type="transmembrane region" description="Helical" evidence="13">
    <location>
        <begin position="38"/>
        <end position="61"/>
    </location>
</feature>
<dbReference type="EMBL" id="ML178823">
    <property type="protein sequence ID" value="TFL02070.1"/>
    <property type="molecule type" value="Genomic_DNA"/>
</dbReference>
<evidence type="ECO:0000313" key="16">
    <source>
        <dbReference type="Proteomes" id="UP000305067"/>
    </source>
</evidence>
<dbReference type="Gene3D" id="3.90.550.10">
    <property type="entry name" value="Spore Coat Polysaccharide Biosynthesis Protein SpsA, Chain A"/>
    <property type="match status" value="1"/>
</dbReference>
<dbReference type="CDD" id="cd04188">
    <property type="entry name" value="DPG_synthase"/>
    <property type="match status" value="1"/>
</dbReference>
<comment type="similarity">
    <text evidence="3">Belongs to the glycosyltransferase 2 family.</text>
</comment>
<evidence type="ECO:0000256" key="12">
    <source>
        <dbReference type="ARBA" id="ARBA00045097"/>
    </source>
</evidence>
<keyword evidence="7 13" id="KW-0812">Transmembrane</keyword>
<evidence type="ECO:0000256" key="5">
    <source>
        <dbReference type="ARBA" id="ARBA00022676"/>
    </source>
</evidence>
<comment type="subcellular location">
    <subcellularLocation>
        <location evidence="1">Endoplasmic reticulum membrane</location>
        <topology evidence="1">Single-pass membrane protein</topology>
    </subcellularLocation>
</comment>
<evidence type="ECO:0000256" key="7">
    <source>
        <dbReference type="ARBA" id="ARBA00022692"/>
    </source>
</evidence>
<gene>
    <name evidence="15" type="ORF">BDV98DRAFT_566623</name>
</gene>
<evidence type="ECO:0000256" key="11">
    <source>
        <dbReference type="ARBA" id="ARBA00023136"/>
    </source>
</evidence>
<evidence type="ECO:0000256" key="3">
    <source>
        <dbReference type="ARBA" id="ARBA00006739"/>
    </source>
</evidence>
<dbReference type="InterPro" id="IPR035518">
    <property type="entry name" value="DPG_synthase"/>
</dbReference>
<dbReference type="STRING" id="1884261.A0A5C3QLM6"/>
<dbReference type="SUPFAM" id="SSF53448">
    <property type="entry name" value="Nucleotide-diphospho-sugar transferases"/>
    <property type="match status" value="1"/>
</dbReference>
<dbReference type="InterPro" id="IPR029044">
    <property type="entry name" value="Nucleotide-diphossugar_trans"/>
</dbReference>
<evidence type="ECO:0000256" key="10">
    <source>
        <dbReference type="ARBA" id="ARBA00022989"/>
    </source>
</evidence>
<sequence length="398" mass="44226">MASSTIHTTMTTTPGPFSFQGYASDNLLILGPLDHQTLIIYCVLALIASVFVFLYCSLILLSPPRVHTVLSERHYRSAAHPTTPQPLPVLSDPASVDLSVIIPAFNETARLPTMLQTTVSHLAKTFSNPKLQRTASSASSGCPRRTYEILIVDDGSTDETTKLSIALSSQYYASHGSEIRVITLANNKGKGGAVNHGMMHARGKRLLMVDADGASRFEDLDKLWARLDVVEAEEPIITTKGDAKAIPSSDWYEDGRVGAIAVGSRAHLVKTEAVVKRSLLRNILMYTLHTILLIIGVGHIRDTQCGFKLFSRPSAQLVFPHQHIYHWIFDVELLLLAKYKGVRVVEVDVEWHEVEGSKLNVVWDSAMMFKDLLVIRGNYLLGRWKVGDTVWTRKLKRE</sequence>
<name>A0A5C3QLM6_9AGAR</name>
<protein>
    <recommendedName>
        <fullName evidence="4">dolichyl-phosphate beta-glucosyltransferase</fullName>
        <ecNumber evidence="4">2.4.1.117</ecNumber>
    </recommendedName>
</protein>
<evidence type="ECO:0000256" key="1">
    <source>
        <dbReference type="ARBA" id="ARBA00004389"/>
    </source>
</evidence>
<dbReference type="GO" id="GO:0004581">
    <property type="term" value="F:dolichyl-phosphate beta-glucosyltransferase activity"/>
    <property type="evidence" value="ECO:0007669"/>
    <property type="project" value="UniProtKB-EC"/>
</dbReference>
<evidence type="ECO:0000256" key="13">
    <source>
        <dbReference type="SAM" id="Phobius"/>
    </source>
</evidence>
<dbReference type="GO" id="GO:0005789">
    <property type="term" value="C:endoplasmic reticulum membrane"/>
    <property type="evidence" value="ECO:0007669"/>
    <property type="project" value="UniProtKB-SubCell"/>
</dbReference>
<evidence type="ECO:0000256" key="9">
    <source>
        <dbReference type="ARBA" id="ARBA00022968"/>
    </source>
</evidence>
<dbReference type="InterPro" id="IPR001173">
    <property type="entry name" value="Glyco_trans_2-like"/>
</dbReference>
<dbReference type="GO" id="GO:0006487">
    <property type="term" value="P:protein N-linked glycosylation"/>
    <property type="evidence" value="ECO:0007669"/>
    <property type="project" value="TreeGrafter"/>
</dbReference>
<dbReference type="AlphaFoldDB" id="A0A5C3QLM6"/>
<keyword evidence="5" id="KW-0328">Glycosyltransferase</keyword>
<evidence type="ECO:0000259" key="14">
    <source>
        <dbReference type="Pfam" id="PF00535"/>
    </source>
</evidence>
<proteinExistence type="inferred from homology"/>
<accession>A0A5C3QLM6</accession>
<comment type="catalytic activity">
    <reaction evidence="12">
        <text>a di-trans,poly-cis-dolichyl phosphate + UDP-alpha-D-glucose = a di-trans,poly-cis-dolichyl beta-D-glucosyl phosphate + UDP</text>
        <dbReference type="Rhea" id="RHEA:15401"/>
        <dbReference type="Rhea" id="RHEA-COMP:19498"/>
        <dbReference type="Rhea" id="RHEA-COMP:19502"/>
        <dbReference type="ChEBI" id="CHEBI:57525"/>
        <dbReference type="ChEBI" id="CHEBI:57683"/>
        <dbReference type="ChEBI" id="CHEBI:58223"/>
        <dbReference type="ChEBI" id="CHEBI:58885"/>
        <dbReference type="EC" id="2.4.1.117"/>
    </reaction>
    <physiologicalReaction direction="left-to-right" evidence="12">
        <dbReference type="Rhea" id="RHEA:15402"/>
    </physiologicalReaction>
</comment>
<feature type="transmembrane region" description="Helical" evidence="13">
    <location>
        <begin position="283"/>
        <end position="300"/>
    </location>
</feature>
<dbReference type="PANTHER" id="PTHR10859:SF91">
    <property type="entry name" value="DOLICHYL-PHOSPHATE BETA-GLUCOSYLTRANSFERASE"/>
    <property type="match status" value="1"/>
</dbReference>
<keyword evidence="10 13" id="KW-1133">Transmembrane helix</keyword>
<organism evidence="15 16">
    <name type="scientific">Pterulicium gracile</name>
    <dbReference type="NCBI Taxonomy" id="1884261"/>
    <lineage>
        <taxon>Eukaryota</taxon>
        <taxon>Fungi</taxon>
        <taxon>Dikarya</taxon>
        <taxon>Basidiomycota</taxon>
        <taxon>Agaricomycotina</taxon>
        <taxon>Agaricomycetes</taxon>
        <taxon>Agaricomycetidae</taxon>
        <taxon>Agaricales</taxon>
        <taxon>Pleurotineae</taxon>
        <taxon>Pterulaceae</taxon>
        <taxon>Pterulicium</taxon>
    </lineage>
</organism>
<evidence type="ECO:0000256" key="4">
    <source>
        <dbReference type="ARBA" id="ARBA00012583"/>
    </source>
</evidence>
<dbReference type="PANTHER" id="PTHR10859">
    <property type="entry name" value="GLYCOSYL TRANSFERASE"/>
    <property type="match status" value="1"/>
</dbReference>
<keyword evidence="16" id="KW-1185">Reference proteome</keyword>
<evidence type="ECO:0000256" key="8">
    <source>
        <dbReference type="ARBA" id="ARBA00022824"/>
    </source>
</evidence>
<comment type="pathway">
    <text evidence="2">Protein modification; protein glycosylation.</text>
</comment>
<evidence type="ECO:0000256" key="2">
    <source>
        <dbReference type="ARBA" id="ARBA00004922"/>
    </source>
</evidence>
<reference evidence="15 16" key="1">
    <citation type="journal article" date="2019" name="Nat. Ecol. Evol.">
        <title>Megaphylogeny resolves global patterns of mushroom evolution.</title>
        <authorList>
            <person name="Varga T."/>
            <person name="Krizsan K."/>
            <person name="Foldi C."/>
            <person name="Dima B."/>
            <person name="Sanchez-Garcia M."/>
            <person name="Sanchez-Ramirez S."/>
            <person name="Szollosi G.J."/>
            <person name="Szarkandi J.G."/>
            <person name="Papp V."/>
            <person name="Albert L."/>
            <person name="Andreopoulos W."/>
            <person name="Angelini C."/>
            <person name="Antonin V."/>
            <person name="Barry K.W."/>
            <person name="Bougher N.L."/>
            <person name="Buchanan P."/>
            <person name="Buyck B."/>
            <person name="Bense V."/>
            <person name="Catcheside P."/>
            <person name="Chovatia M."/>
            <person name="Cooper J."/>
            <person name="Damon W."/>
            <person name="Desjardin D."/>
            <person name="Finy P."/>
            <person name="Geml J."/>
            <person name="Haridas S."/>
            <person name="Hughes K."/>
            <person name="Justo A."/>
            <person name="Karasinski D."/>
            <person name="Kautmanova I."/>
            <person name="Kiss B."/>
            <person name="Kocsube S."/>
            <person name="Kotiranta H."/>
            <person name="LaButti K.M."/>
            <person name="Lechner B.E."/>
            <person name="Liimatainen K."/>
            <person name="Lipzen A."/>
            <person name="Lukacs Z."/>
            <person name="Mihaltcheva S."/>
            <person name="Morgado L.N."/>
            <person name="Niskanen T."/>
            <person name="Noordeloos M.E."/>
            <person name="Ohm R.A."/>
            <person name="Ortiz-Santana B."/>
            <person name="Ovrebo C."/>
            <person name="Racz N."/>
            <person name="Riley R."/>
            <person name="Savchenko A."/>
            <person name="Shiryaev A."/>
            <person name="Soop K."/>
            <person name="Spirin V."/>
            <person name="Szebenyi C."/>
            <person name="Tomsovsky M."/>
            <person name="Tulloss R.E."/>
            <person name="Uehling J."/>
            <person name="Grigoriev I.V."/>
            <person name="Vagvolgyi C."/>
            <person name="Papp T."/>
            <person name="Martin F.M."/>
            <person name="Miettinen O."/>
            <person name="Hibbett D.S."/>
            <person name="Nagy L.G."/>
        </authorList>
    </citation>
    <scope>NUCLEOTIDE SEQUENCE [LARGE SCALE GENOMIC DNA]</scope>
    <source>
        <strain evidence="15 16">CBS 309.79</strain>
    </source>
</reference>
<keyword evidence="9" id="KW-0735">Signal-anchor</keyword>
<dbReference type="Pfam" id="PF00535">
    <property type="entry name" value="Glycos_transf_2"/>
    <property type="match status" value="1"/>
</dbReference>
<keyword evidence="8" id="KW-0256">Endoplasmic reticulum</keyword>
<evidence type="ECO:0000256" key="6">
    <source>
        <dbReference type="ARBA" id="ARBA00022679"/>
    </source>
</evidence>
<dbReference type="Proteomes" id="UP000305067">
    <property type="component" value="Unassembled WGS sequence"/>
</dbReference>